<dbReference type="EMBL" id="KZ502186">
    <property type="protein sequence ID" value="PKU82520.1"/>
    <property type="molecule type" value="Genomic_DNA"/>
</dbReference>
<organism evidence="2 3">
    <name type="scientific">Dendrobium catenatum</name>
    <dbReference type="NCBI Taxonomy" id="906689"/>
    <lineage>
        <taxon>Eukaryota</taxon>
        <taxon>Viridiplantae</taxon>
        <taxon>Streptophyta</taxon>
        <taxon>Embryophyta</taxon>
        <taxon>Tracheophyta</taxon>
        <taxon>Spermatophyta</taxon>
        <taxon>Magnoliopsida</taxon>
        <taxon>Liliopsida</taxon>
        <taxon>Asparagales</taxon>
        <taxon>Orchidaceae</taxon>
        <taxon>Epidendroideae</taxon>
        <taxon>Malaxideae</taxon>
        <taxon>Dendrobiinae</taxon>
        <taxon>Dendrobium</taxon>
    </lineage>
</organism>
<reference evidence="2 3" key="1">
    <citation type="journal article" date="2016" name="Sci. Rep.">
        <title>The Dendrobium catenatum Lindl. genome sequence provides insights into polysaccharide synthase, floral development and adaptive evolution.</title>
        <authorList>
            <person name="Zhang G.Q."/>
            <person name="Xu Q."/>
            <person name="Bian C."/>
            <person name="Tsai W.C."/>
            <person name="Yeh C.M."/>
            <person name="Liu K.W."/>
            <person name="Yoshida K."/>
            <person name="Zhang L.S."/>
            <person name="Chang S.B."/>
            <person name="Chen F."/>
            <person name="Shi Y."/>
            <person name="Su Y.Y."/>
            <person name="Zhang Y.Q."/>
            <person name="Chen L.J."/>
            <person name="Yin Y."/>
            <person name="Lin M."/>
            <person name="Huang H."/>
            <person name="Deng H."/>
            <person name="Wang Z.W."/>
            <person name="Zhu S.L."/>
            <person name="Zhao X."/>
            <person name="Deng C."/>
            <person name="Niu S.C."/>
            <person name="Huang J."/>
            <person name="Wang M."/>
            <person name="Liu G.H."/>
            <person name="Yang H.J."/>
            <person name="Xiao X.J."/>
            <person name="Hsiao Y.Y."/>
            <person name="Wu W.L."/>
            <person name="Chen Y.Y."/>
            <person name="Mitsuda N."/>
            <person name="Ohme-Takagi M."/>
            <person name="Luo Y.B."/>
            <person name="Van de Peer Y."/>
            <person name="Liu Z.J."/>
        </authorList>
    </citation>
    <scope>NUCLEOTIDE SEQUENCE [LARGE SCALE GENOMIC DNA]</scope>
    <source>
        <tissue evidence="2">The whole plant</tissue>
    </source>
</reference>
<evidence type="ECO:0000313" key="3">
    <source>
        <dbReference type="Proteomes" id="UP000233837"/>
    </source>
</evidence>
<dbReference type="Pfam" id="PF20451">
    <property type="entry name" value="Calmod_bind_M"/>
    <property type="match status" value="1"/>
</dbReference>
<dbReference type="InterPro" id="IPR046830">
    <property type="entry name" value="Calmod_bind_M"/>
</dbReference>
<evidence type="ECO:0000259" key="1">
    <source>
        <dbReference type="Pfam" id="PF20451"/>
    </source>
</evidence>
<gene>
    <name evidence="2" type="ORF">MA16_Dca020083</name>
</gene>
<dbReference type="Proteomes" id="UP000233837">
    <property type="component" value="Unassembled WGS sequence"/>
</dbReference>
<dbReference type="AlphaFoldDB" id="A0A2I0X3N7"/>
<sequence>MPPWLPPIIQPARHLLDRHNHLGCLTCKLTNEQFFSPGRYREECLKSLWEYVNKKHYPPTLKDEFLRLEKIVKDGAFHNKLNKVAMVLGIIPLPPGMVFSYSYPARIYV</sequence>
<evidence type="ECO:0000313" key="2">
    <source>
        <dbReference type="EMBL" id="PKU82520.1"/>
    </source>
</evidence>
<feature type="domain" description="Calmodulin binding protein central" evidence="1">
    <location>
        <begin position="61"/>
        <end position="83"/>
    </location>
</feature>
<protein>
    <recommendedName>
        <fullName evidence="1">Calmodulin binding protein central domain-containing protein</fullName>
    </recommendedName>
</protein>
<keyword evidence="3" id="KW-1185">Reference proteome</keyword>
<reference evidence="2 3" key="2">
    <citation type="journal article" date="2017" name="Nature">
        <title>The Apostasia genome and the evolution of orchids.</title>
        <authorList>
            <person name="Zhang G.Q."/>
            <person name="Liu K.W."/>
            <person name="Li Z."/>
            <person name="Lohaus R."/>
            <person name="Hsiao Y.Y."/>
            <person name="Niu S.C."/>
            <person name="Wang J.Y."/>
            <person name="Lin Y.C."/>
            <person name="Xu Q."/>
            <person name="Chen L.J."/>
            <person name="Yoshida K."/>
            <person name="Fujiwara S."/>
            <person name="Wang Z.W."/>
            <person name="Zhang Y.Q."/>
            <person name="Mitsuda N."/>
            <person name="Wang M."/>
            <person name="Liu G.H."/>
            <person name="Pecoraro L."/>
            <person name="Huang H.X."/>
            <person name="Xiao X.J."/>
            <person name="Lin M."/>
            <person name="Wu X.Y."/>
            <person name="Wu W.L."/>
            <person name="Chen Y.Y."/>
            <person name="Chang S.B."/>
            <person name="Sakamoto S."/>
            <person name="Ohme-Takagi M."/>
            <person name="Yagi M."/>
            <person name="Zeng S.J."/>
            <person name="Shen C.Y."/>
            <person name="Yeh C.M."/>
            <person name="Luo Y.B."/>
            <person name="Tsai W.C."/>
            <person name="Van de Peer Y."/>
            <person name="Liu Z.J."/>
        </authorList>
    </citation>
    <scope>NUCLEOTIDE SEQUENCE [LARGE SCALE GENOMIC DNA]</scope>
    <source>
        <tissue evidence="2">The whole plant</tissue>
    </source>
</reference>
<proteinExistence type="predicted"/>
<name>A0A2I0X3N7_9ASPA</name>
<accession>A0A2I0X3N7</accession>